<name>A0A0R3TXP5_RODNA</name>
<reference evidence="3" key="1">
    <citation type="submission" date="2017-02" db="UniProtKB">
        <authorList>
            <consortium name="WormBaseParasite"/>
        </authorList>
    </citation>
    <scope>IDENTIFICATION</scope>
</reference>
<accession>A0A0R3TXP5</accession>
<dbReference type="Proteomes" id="UP000278807">
    <property type="component" value="Unassembled WGS sequence"/>
</dbReference>
<dbReference type="WBParaSite" id="HNAJ_0001264001-mRNA-1">
    <property type="protein sequence ID" value="HNAJ_0001264001-mRNA-1"/>
    <property type="gene ID" value="HNAJ_0001264001"/>
</dbReference>
<dbReference type="OrthoDB" id="6088000at2759"/>
<organism evidence="3">
    <name type="scientific">Rodentolepis nana</name>
    <name type="common">Dwarf tapeworm</name>
    <name type="synonym">Hymenolepis nana</name>
    <dbReference type="NCBI Taxonomy" id="102285"/>
    <lineage>
        <taxon>Eukaryota</taxon>
        <taxon>Metazoa</taxon>
        <taxon>Spiralia</taxon>
        <taxon>Lophotrochozoa</taxon>
        <taxon>Platyhelminthes</taxon>
        <taxon>Cestoda</taxon>
        <taxon>Eucestoda</taxon>
        <taxon>Cyclophyllidea</taxon>
        <taxon>Hymenolepididae</taxon>
        <taxon>Rodentolepis</taxon>
    </lineage>
</organism>
<evidence type="ECO:0000313" key="2">
    <source>
        <dbReference type="Proteomes" id="UP000278807"/>
    </source>
</evidence>
<gene>
    <name evidence="1" type="ORF">HNAJ_LOCUS12618</name>
</gene>
<protein>
    <submittedName>
        <fullName evidence="1 3">Uncharacterized protein</fullName>
    </submittedName>
</protein>
<evidence type="ECO:0000313" key="3">
    <source>
        <dbReference type="WBParaSite" id="HNAJ_0001264001-mRNA-1"/>
    </source>
</evidence>
<sequence length="285" mass="31307">MSHRRLNVELTCLRLIEGVSSSALVPYAASLAQLCIALLTFDESDILSMTVDSEESEGVPVAPPYLFHSTDPPARLEYLLSLLAHWLSRRILLLASEQPDNDFEKLLKVLFGQLRTWCRNGLSLPSLDAISSWILGVSSESVTHQSPLLSSFALASSPVGVPQPPIPLSSAVSQALSSLWSPLCQTELTSDCELTREIVKKIKVRLNDLCPDLKRGQKRPLESNSPEFQAKRDEFANSSTIVDVHFRALADVISKLEANANALTPSQKSRGSALTRRLDALFETN</sequence>
<evidence type="ECO:0000313" key="1">
    <source>
        <dbReference type="EMBL" id="VDO13604.1"/>
    </source>
</evidence>
<reference evidence="1 2" key="2">
    <citation type="submission" date="2018-11" db="EMBL/GenBank/DDBJ databases">
        <authorList>
            <consortium name="Pathogen Informatics"/>
        </authorList>
    </citation>
    <scope>NUCLEOTIDE SEQUENCE [LARGE SCALE GENOMIC DNA]</scope>
</reference>
<dbReference type="AlphaFoldDB" id="A0A0R3TXP5"/>
<dbReference type="EMBL" id="UZAE01014494">
    <property type="protein sequence ID" value="VDO13604.1"/>
    <property type="molecule type" value="Genomic_DNA"/>
</dbReference>
<keyword evidence="2" id="KW-1185">Reference proteome</keyword>
<proteinExistence type="predicted"/>